<organism evidence="7 8">
    <name type="scientific">Morus notabilis</name>
    <dbReference type="NCBI Taxonomy" id="981085"/>
    <lineage>
        <taxon>Eukaryota</taxon>
        <taxon>Viridiplantae</taxon>
        <taxon>Streptophyta</taxon>
        <taxon>Embryophyta</taxon>
        <taxon>Tracheophyta</taxon>
        <taxon>Spermatophyta</taxon>
        <taxon>Magnoliopsida</taxon>
        <taxon>eudicotyledons</taxon>
        <taxon>Gunneridae</taxon>
        <taxon>Pentapetalae</taxon>
        <taxon>rosids</taxon>
        <taxon>fabids</taxon>
        <taxon>Rosales</taxon>
        <taxon>Moraceae</taxon>
        <taxon>Moreae</taxon>
        <taxon>Morus</taxon>
    </lineage>
</organism>
<protein>
    <recommendedName>
        <fullName evidence="6">BHLH domain-containing protein</fullName>
    </recommendedName>
</protein>
<evidence type="ECO:0000256" key="1">
    <source>
        <dbReference type="ARBA" id="ARBA00004123"/>
    </source>
</evidence>
<keyword evidence="3" id="KW-0238">DNA-binding</keyword>
<gene>
    <name evidence="7" type="ORF">L484_025391</name>
</gene>
<evidence type="ECO:0000256" key="5">
    <source>
        <dbReference type="ARBA" id="ARBA00023242"/>
    </source>
</evidence>
<dbReference type="CDD" id="cd11393">
    <property type="entry name" value="bHLH_AtbHLH_like"/>
    <property type="match status" value="1"/>
</dbReference>
<dbReference type="InterPro" id="IPR036638">
    <property type="entry name" value="HLH_DNA-bd_sf"/>
</dbReference>
<evidence type="ECO:0000256" key="4">
    <source>
        <dbReference type="ARBA" id="ARBA00023163"/>
    </source>
</evidence>
<dbReference type="InterPro" id="IPR011598">
    <property type="entry name" value="bHLH_dom"/>
</dbReference>
<dbReference type="GO" id="GO:0046983">
    <property type="term" value="F:protein dimerization activity"/>
    <property type="evidence" value="ECO:0007669"/>
    <property type="project" value="InterPro"/>
</dbReference>
<evidence type="ECO:0000313" key="8">
    <source>
        <dbReference type="Proteomes" id="UP000030645"/>
    </source>
</evidence>
<sequence length="257" mass="29796">MRNPAILPFVSPNYEFGNINYELQTWNENLHNMSSGFCLEPKFLDNHENQQRVENYSFPSFQSSLVTYQPVFPSSVFSSCDLDNTSHHQSMLLGKKILASQLDMAIRNARKRPIEVNNDIFAKSGISELLSDRTTLNEWGKNKRSKVTGNNQQWQHQVMRETLTGMHEHKVQELPVRRSQKLTDKITALQKLVSPYGKTDTASVLQEASLYIKLLQEQIQNLFRMLSSSYDSSVRSLPHSQKVTIDQERIDHKYQRY</sequence>
<keyword evidence="2" id="KW-0805">Transcription regulation</keyword>
<dbReference type="eggNOG" id="ENOG502S3H2">
    <property type="taxonomic scope" value="Eukaryota"/>
</dbReference>
<dbReference type="EMBL" id="KE344510">
    <property type="protein sequence ID" value="EXB65312.1"/>
    <property type="molecule type" value="Genomic_DNA"/>
</dbReference>
<dbReference type="InterPro" id="IPR045239">
    <property type="entry name" value="bHLH95_bHLH"/>
</dbReference>
<dbReference type="PROSITE" id="PS50888">
    <property type="entry name" value="BHLH"/>
    <property type="match status" value="1"/>
</dbReference>
<dbReference type="SUPFAM" id="SSF47459">
    <property type="entry name" value="HLH, helix-loop-helix DNA-binding domain"/>
    <property type="match status" value="1"/>
</dbReference>
<dbReference type="AlphaFoldDB" id="W9R2F8"/>
<evidence type="ECO:0000256" key="2">
    <source>
        <dbReference type="ARBA" id="ARBA00023015"/>
    </source>
</evidence>
<keyword evidence="4" id="KW-0804">Transcription</keyword>
<dbReference type="Proteomes" id="UP000030645">
    <property type="component" value="Unassembled WGS sequence"/>
</dbReference>
<reference evidence="8" key="1">
    <citation type="submission" date="2013-01" db="EMBL/GenBank/DDBJ databases">
        <title>Draft Genome Sequence of a Mulberry Tree, Morus notabilis C.K. Schneid.</title>
        <authorList>
            <person name="He N."/>
            <person name="Zhao S."/>
        </authorList>
    </citation>
    <scope>NUCLEOTIDE SEQUENCE</scope>
</reference>
<dbReference type="InterPro" id="IPR045843">
    <property type="entry name" value="IND-like"/>
</dbReference>
<feature type="domain" description="BHLH" evidence="6">
    <location>
        <begin position="166"/>
        <end position="215"/>
    </location>
</feature>
<evidence type="ECO:0000313" key="7">
    <source>
        <dbReference type="EMBL" id="EXB65312.1"/>
    </source>
</evidence>
<name>W9R2F8_9ROSA</name>
<evidence type="ECO:0000259" key="6">
    <source>
        <dbReference type="PROSITE" id="PS50888"/>
    </source>
</evidence>
<dbReference type="Gene3D" id="4.10.280.10">
    <property type="entry name" value="Helix-loop-helix DNA-binding domain"/>
    <property type="match status" value="1"/>
</dbReference>
<dbReference type="PANTHER" id="PTHR16223">
    <property type="entry name" value="TRANSCRIPTION FACTOR BHLH83-RELATED"/>
    <property type="match status" value="1"/>
</dbReference>
<keyword evidence="8" id="KW-1185">Reference proteome</keyword>
<comment type="subcellular location">
    <subcellularLocation>
        <location evidence="1">Nucleus</location>
    </subcellularLocation>
</comment>
<dbReference type="STRING" id="981085.W9R2F8"/>
<accession>W9R2F8</accession>
<dbReference type="GO" id="GO:0005634">
    <property type="term" value="C:nucleus"/>
    <property type="evidence" value="ECO:0007669"/>
    <property type="project" value="UniProtKB-SubCell"/>
</dbReference>
<proteinExistence type="predicted"/>
<dbReference type="GO" id="GO:0000978">
    <property type="term" value="F:RNA polymerase II cis-regulatory region sequence-specific DNA binding"/>
    <property type="evidence" value="ECO:0007669"/>
    <property type="project" value="TreeGrafter"/>
</dbReference>
<evidence type="ECO:0000256" key="3">
    <source>
        <dbReference type="ARBA" id="ARBA00023125"/>
    </source>
</evidence>
<dbReference type="PANTHER" id="PTHR16223:SF138">
    <property type="entry name" value="TRANSCRIPTION FACTOR BHLH103-LIKE"/>
    <property type="match status" value="1"/>
</dbReference>
<dbReference type="GO" id="GO:0000981">
    <property type="term" value="F:DNA-binding transcription factor activity, RNA polymerase II-specific"/>
    <property type="evidence" value="ECO:0007669"/>
    <property type="project" value="TreeGrafter"/>
</dbReference>
<keyword evidence="5" id="KW-0539">Nucleus</keyword>